<reference evidence="1 2" key="1">
    <citation type="journal article" date="2020" name="Nature">
        <title>Bacterial chemolithoautotrophy via manganese oxidation.</title>
        <authorList>
            <person name="Yu H."/>
            <person name="Leadbetter J.R."/>
        </authorList>
    </citation>
    <scope>NUCLEOTIDE SEQUENCE [LARGE SCALE GENOMIC DNA]</scope>
    <source>
        <strain evidence="1 2">Mn-1</strain>
    </source>
</reference>
<dbReference type="AlphaFoldDB" id="A0A7X6IBV4"/>
<evidence type="ECO:0000313" key="1">
    <source>
        <dbReference type="EMBL" id="NKE71901.1"/>
    </source>
</evidence>
<accession>A0A7X6IBV4</accession>
<proteinExistence type="predicted"/>
<evidence type="ECO:0000313" key="2">
    <source>
        <dbReference type="Proteomes" id="UP000534783"/>
    </source>
</evidence>
<dbReference type="EMBL" id="VTOW01000002">
    <property type="protein sequence ID" value="NKE71901.1"/>
    <property type="molecule type" value="Genomic_DNA"/>
</dbReference>
<organism evidence="1 2">
    <name type="scientific">Candidatus Manganitrophus noduliformans</name>
    <dbReference type="NCBI Taxonomy" id="2606439"/>
    <lineage>
        <taxon>Bacteria</taxon>
        <taxon>Pseudomonadati</taxon>
        <taxon>Nitrospirota</taxon>
        <taxon>Nitrospiria</taxon>
        <taxon>Candidatus Troglogloeales</taxon>
        <taxon>Candidatus Manganitrophaceae</taxon>
        <taxon>Candidatus Manganitrophus</taxon>
    </lineage>
</organism>
<comment type="caution">
    <text evidence="1">The sequence shown here is derived from an EMBL/GenBank/DDBJ whole genome shotgun (WGS) entry which is preliminary data.</text>
</comment>
<dbReference type="Proteomes" id="UP000534783">
    <property type="component" value="Unassembled WGS sequence"/>
</dbReference>
<sequence>MHMTEGSTQSPVSQPVSVKEFFERVPPGRITPIKDLAGRISVSGTLAPSYQFLLPELELHCETKSCNGIRFFEPLERGYLQPGEIKEYFVSYKCRNCKKTIKTYAVWASLNEDRVQGNLFKFGENPPFGPPTPAKVITILGAEKEYYLKGRRAENQGLGIAAFAYYRRVVENQKNKILDEIIRVSEKIGASKEILGDLNAAKKETQFNRVVAALRHGIPPALLINGHNPLTLLHSALSEGLHAQTDEECLELATSIRIVLTELVDRLANALKEEAELKSAVSRLLKTNIERTKEKDS</sequence>
<gene>
    <name evidence="1" type="ORF">MNODULE_14225</name>
</gene>
<name>A0A7X6IBV4_9BACT</name>
<protein>
    <submittedName>
        <fullName evidence="1">Uncharacterized protein</fullName>
    </submittedName>
</protein>
<keyword evidence="2" id="KW-1185">Reference proteome</keyword>